<evidence type="ECO:0000256" key="4">
    <source>
        <dbReference type="ARBA" id="ARBA00022786"/>
    </source>
</evidence>
<dbReference type="PANTHER" id="PTHR22852">
    <property type="entry name" value="LETHAL 2 DENTICLELESS PROTEIN RETINOIC ACID-REGULATED NUCLEAR MATRIX-ASSOCIATED PROTEIN"/>
    <property type="match status" value="1"/>
</dbReference>
<dbReference type="InterPro" id="IPR015943">
    <property type="entry name" value="WD40/YVTN_repeat-like_dom_sf"/>
</dbReference>
<keyword evidence="7" id="KW-1133">Transmembrane helix</keyword>
<dbReference type="InterPro" id="IPR019775">
    <property type="entry name" value="WD40_repeat_CS"/>
</dbReference>
<dbReference type="SUPFAM" id="SSF50978">
    <property type="entry name" value="WD40 repeat-like"/>
    <property type="match status" value="1"/>
</dbReference>
<name>A0A0C2NHA0_THEKT</name>
<dbReference type="Gene3D" id="2.130.10.10">
    <property type="entry name" value="YVTN repeat-like/Quinoprotein amine dehydrogenase"/>
    <property type="match status" value="1"/>
</dbReference>
<gene>
    <name evidence="8" type="ORF">RF11_09113</name>
</gene>
<keyword evidence="3" id="KW-0677">Repeat</keyword>
<keyword evidence="4" id="KW-0833">Ubl conjugation pathway</keyword>
<organism evidence="8 9">
    <name type="scientific">Thelohanellus kitauei</name>
    <name type="common">Myxosporean</name>
    <dbReference type="NCBI Taxonomy" id="669202"/>
    <lineage>
        <taxon>Eukaryota</taxon>
        <taxon>Metazoa</taxon>
        <taxon>Cnidaria</taxon>
        <taxon>Myxozoa</taxon>
        <taxon>Myxosporea</taxon>
        <taxon>Bivalvulida</taxon>
        <taxon>Platysporina</taxon>
        <taxon>Myxobolidae</taxon>
        <taxon>Thelohanellus</taxon>
    </lineage>
</organism>
<dbReference type="InterPro" id="IPR036322">
    <property type="entry name" value="WD40_repeat_dom_sf"/>
</dbReference>
<reference evidence="8 9" key="1">
    <citation type="journal article" date="2014" name="Genome Biol. Evol.">
        <title>The genome of the myxosporean Thelohanellus kitauei shows adaptations to nutrient acquisition within its fish host.</title>
        <authorList>
            <person name="Yang Y."/>
            <person name="Xiong J."/>
            <person name="Zhou Z."/>
            <person name="Huo F."/>
            <person name="Miao W."/>
            <person name="Ran C."/>
            <person name="Liu Y."/>
            <person name="Zhang J."/>
            <person name="Feng J."/>
            <person name="Wang M."/>
            <person name="Wang M."/>
            <person name="Wang L."/>
            <person name="Yao B."/>
        </authorList>
    </citation>
    <scope>NUCLEOTIDE SEQUENCE [LARGE SCALE GENOMIC DNA]</scope>
    <source>
        <strain evidence="8">Wuqing</strain>
    </source>
</reference>
<dbReference type="PANTHER" id="PTHR22852:SF0">
    <property type="entry name" value="DENTICLELESS PROTEIN HOMOLOG"/>
    <property type="match status" value="1"/>
</dbReference>
<comment type="similarity">
    <text evidence="5">Belongs to the WD repeat cdt2 family.</text>
</comment>
<dbReference type="PROSITE" id="PS00678">
    <property type="entry name" value="WD_REPEATS_1"/>
    <property type="match status" value="1"/>
</dbReference>
<feature type="repeat" description="WD" evidence="6">
    <location>
        <begin position="253"/>
        <end position="292"/>
    </location>
</feature>
<accession>A0A0C2NHA0</accession>
<evidence type="ECO:0000313" key="8">
    <source>
        <dbReference type="EMBL" id="KII73397.1"/>
    </source>
</evidence>
<keyword evidence="2 6" id="KW-0853">WD repeat</keyword>
<comment type="caution">
    <text evidence="8">The sequence shown here is derived from an EMBL/GenBank/DDBJ whole genome shotgun (WGS) entry which is preliminary data.</text>
</comment>
<sequence length="528" mass="60555">MQITTFYHSNRLPRSDHFPYVSVQNEGFHSRLGKRFSAQSNSRHIPTRNGESFNTIAIRTDGRSTQYFDKVSWDDFMDVLMKSAMIRLIIQGTGAVIGVGILIFLFIRVWRMICNLMYLYAHDYLKITYSHPGSLNKIREHRYELLPRLLCLRYWDRTPLSFFERFCGMGELPTKGQFNPNKGDLFVFGSESGKVLSVHVKNMRKLSLLPFHHESFVSDIKFSTDGKQLFTCGYDSSIVVFDFERNVPTCCVRGAHGSLVTCLATFENLLISGGNDGKINVWDFRTDCSLNSVFTFNLPSPHTRVVKKMHPMRQNFVDSIVCTPSDFPILVTSSKSSSKICVWDMRIVNERENNNVKCSVPVTFALYSGTSSIHNIGFPSLVRDEVRIYASCCDRKIYIFEINRLYRGLYANKGTTDTPEFIEPPKQLLGEGYAYSNMDISPDGKYLMSSFYSRVTSAWNLCQSPKLSFFLDPTPRSRVLFNYFSPNDLKVMQSTELSPLSYWTIFNGYKESEVEMAKMNDSSIKLDD</sequence>
<dbReference type="Proteomes" id="UP000031668">
    <property type="component" value="Unassembled WGS sequence"/>
</dbReference>
<dbReference type="GO" id="GO:0030674">
    <property type="term" value="F:protein-macromolecule adaptor activity"/>
    <property type="evidence" value="ECO:0007669"/>
    <property type="project" value="TreeGrafter"/>
</dbReference>
<dbReference type="InterPro" id="IPR001680">
    <property type="entry name" value="WD40_rpt"/>
</dbReference>
<evidence type="ECO:0000313" key="9">
    <source>
        <dbReference type="Proteomes" id="UP000031668"/>
    </source>
</evidence>
<feature type="transmembrane region" description="Helical" evidence="7">
    <location>
        <begin position="88"/>
        <end position="110"/>
    </location>
</feature>
<feature type="repeat" description="WD" evidence="6">
    <location>
        <begin position="210"/>
        <end position="244"/>
    </location>
</feature>
<dbReference type="EMBL" id="JWZT01000858">
    <property type="protein sequence ID" value="KII73397.1"/>
    <property type="molecule type" value="Genomic_DNA"/>
</dbReference>
<keyword evidence="9" id="KW-1185">Reference proteome</keyword>
<evidence type="ECO:0000256" key="2">
    <source>
        <dbReference type="ARBA" id="ARBA00022574"/>
    </source>
</evidence>
<evidence type="ECO:0000256" key="1">
    <source>
        <dbReference type="ARBA" id="ARBA00004906"/>
    </source>
</evidence>
<dbReference type="GO" id="GO:0005634">
    <property type="term" value="C:nucleus"/>
    <property type="evidence" value="ECO:0007669"/>
    <property type="project" value="TreeGrafter"/>
</dbReference>
<protein>
    <submittedName>
        <fullName evidence="8">POC1 centriolar protein A</fullName>
    </submittedName>
</protein>
<keyword evidence="7" id="KW-0472">Membrane</keyword>
<evidence type="ECO:0000256" key="7">
    <source>
        <dbReference type="SAM" id="Phobius"/>
    </source>
</evidence>
<dbReference type="PROSITE" id="PS50082">
    <property type="entry name" value="WD_REPEATS_2"/>
    <property type="match status" value="2"/>
</dbReference>
<dbReference type="OrthoDB" id="2161379at2759"/>
<dbReference type="AlphaFoldDB" id="A0A0C2NHA0"/>
<evidence type="ECO:0000256" key="5">
    <source>
        <dbReference type="ARBA" id="ARBA00038344"/>
    </source>
</evidence>
<dbReference type="GO" id="GO:0043161">
    <property type="term" value="P:proteasome-mediated ubiquitin-dependent protein catabolic process"/>
    <property type="evidence" value="ECO:0007669"/>
    <property type="project" value="TreeGrafter"/>
</dbReference>
<evidence type="ECO:0000256" key="3">
    <source>
        <dbReference type="ARBA" id="ARBA00022737"/>
    </source>
</evidence>
<keyword evidence="7" id="KW-0812">Transmembrane</keyword>
<evidence type="ECO:0000256" key="6">
    <source>
        <dbReference type="PROSITE-ProRule" id="PRU00221"/>
    </source>
</evidence>
<dbReference type="SMART" id="SM00320">
    <property type="entry name" value="WD40"/>
    <property type="match status" value="4"/>
</dbReference>
<dbReference type="PROSITE" id="PS50294">
    <property type="entry name" value="WD_REPEATS_REGION"/>
    <property type="match status" value="1"/>
</dbReference>
<proteinExistence type="inferred from homology"/>
<dbReference type="Pfam" id="PF00400">
    <property type="entry name" value="WD40"/>
    <property type="match status" value="2"/>
</dbReference>
<dbReference type="InterPro" id="IPR051865">
    <property type="entry name" value="WD-repeat_CDT2_adapter"/>
</dbReference>
<comment type="pathway">
    <text evidence="1">Protein modification; protein ubiquitination.</text>
</comment>